<keyword evidence="4 6" id="KW-1133">Transmembrane helix</keyword>
<evidence type="ECO:0000256" key="6">
    <source>
        <dbReference type="SAM" id="Phobius"/>
    </source>
</evidence>
<dbReference type="GO" id="GO:0022857">
    <property type="term" value="F:transmembrane transporter activity"/>
    <property type="evidence" value="ECO:0007669"/>
    <property type="project" value="InterPro"/>
</dbReference>
<dbReference type="EMBL" id="CAXITT010000040">
    <property type="protein sequence ID" value="CAL1528943.1"/>
    <property type="molecule type" value="Genomic_DNA"/>
</dbReference>
<evidence type="ECO:0000256" key="5">
    <source>
        <dbReference type="ARBA" id="ARBA00023136"/>
    </source>
</evidence>
<feature type="transmembrane region" description="Helical" evidence="6">
    <location>
        <begin position="348"/>
        <end position="367"/>
    </location>
</feature>
<comment type="subcellular location">
    <subcellularLocation>
        <location evidence="1">Membrane</location>
        <topology evidence="1">Multi-pass membrane protein</topology>
    </subcellularLocation>
</comment>
<keyword evidence="8" id="KW-1185">Reference proteome</keyword>
<dbReference type="Proteomes" id="UP001497497">
    <property type="component" value="Unassembled WGS sequence"/>
</dbReference>
<reference evidence="7 8" key="1">
    <citation type="submission" date="2024-04" db="EMBL/GenBank/DDBJ databases">
        <authorList>
            <consortium name="Genoscope - CEA"/>
            <person name="William W."/>
        </authorList>
    </citation>
    <scope>NUCLEOTIDE SEQUENCE [LARGE SCALE GENOMIC DNA]</scope>
</reference>
<feature type="transmembrane region" description="Helical" evidence="6">
    <location>
        <begin position="174"/>
        <end position="193"/>
    </location>
</feature>
<proteinExistence type="predicted"/>
<accession>A0AAV2H676</accession>
<feature type="transmembrane region" description="Helical" evidence="6">
    <location>
        <begin position="34"/>
        <end position="53"/>
    </location>
</feature>
<evidence type="ECO:0000256" key="3">
    <source>
        <dbReference type="ARBA" id="ARBA00022692"/>
    </source>
</evidence>
<dbReference type="SUPFAM" id="SSF103473">
    <property type="entry name" value="MFS general substrate transporter"/>
    <property type="match status" value="1"/>
</dbReference>
<sequence>MPVSVSVYFGNFIIYISSYYHAKASSVAVWIDPLWLSSAFKILQPIGMVMSGLLERKTTLKIGIIIGVLMQSSSVILSYWTVVEPIALLATFGILQGIAGGILLALPYKLAAEAFPAKRGLAFGILSMGPSIFPLLHMVLSYYLINPDNASTDIEIDNIRYFSDSGVIDRVPSFFLKIGLFTAGLQLTGTLMIHVKRENLEPSEDNGLETKMLVESDQNDEILLSDHSVGEKGAIMSSTDDKSEFEIDKNLGQNSIDEELASEKSENCGMDLNPKDMLATCTFWKTWTIFALMGHTFFIHLNLYKQFGLTVINDDNMLVMAGTVSTFVLMIFRPVVGLLSDRFGLKPILALTCACSNVFMTMMPISLYACPPLYIVFVALEFYATSSVKVFYYMAPMALFGPTHFATNVGLMSASQWVIFFLGPIMIPPLIKSVGWTYVFMS</sequence>
<dbReference type="PANTHER" id="PTHR43385:SF1">
    <property type="entry name" value="RIBOFLAVIN TRANSPORTER RIBJ"/>
    <property type="match status" value="1"/>
</dbReference>
<dbReference type="AlphaFoldDB" id="A0AAV2H676"/>
<evidence type="ECO:0000256" key="2">
    <source>
        <dbReference type="ARBA" id="ARBA00022448"/>
    </source>
</evidence>
<evidence type="ECO:0008006" key="9">
    <source>
        <dbReference type="Google" id="ProtNLM"/>
    </source>
</evidence>
<feature type="transmembrane region" description="Helical" evidence="6">
    <location>
        <begin position="316"/>
        <end position="336"/>
    </location>
</feature>
<comment type="caution">
    <text evidence="7">The sequence shown here is derived from an EMBL/GenBank/DDBJ whole genome shotgun (WGS) entry which is preliminary data.</text>
</comment>
<dbReference type="GO" id="GO:0016020">
    <property type="term" value="C:membrane"/>
    <property type="evidence" value="ECO:0007669"/>
    <property type="project" value="UniProtKB-SubCell"/>
</dbReference>
<dbReference type="Gene3D" id="1.20.1250.20">
    <property type="entry name" value="MFS general substrate transporter like domains"/>
    <property type="match status" value="1"/>
</dbReference>
<keyword evidence="2" id="KW-0813">Transport</keyword>
<feature type="transmembrane region" description="Helical" evidence="6">
    <location>
        <begin position="60"/>
        <end position="80"/>
    </location>
</feature>
<evidence type="ECO:0000256" key="1">
    <source>
        <dbReference type="ARBA" id="ARBA00004141"/>
    </source>
</evidence>
<dbReference type="InterPro" id="IPR036259">
    <property type="entry name" value="MFS_trans_sf"/>
</dbReference>
<organism evidence="7 8">
    <name type="scientific">Lymnaea stagnalis</name>
    <name type="common">Great pond snail</name>
    <name type="synonym">Helix stagnalis</name>
    <dbReference type="NCBI Taxonomy" id="6523"/>
    <lineage>
        <taxon>Eukaryota</taxon>
        <taxon>Metazoa</taxon>
        <taxon>Spiralia</taxon>
        <taxon>Lophotrochozoa</taxon>
        <taxon>Mollusca</taxon>
        <taxon>Gastropoda</taxon>
        <taxon>Heterobranchia</taxon>
        <taxon>Euthyneura</taxon>
        <taxon>Panpulmonata</taxon>
        <taxon>Hygrophila</taxon>
        <taxon>Lymnaeoidea</taxon>
        <taxon>Lymnaeidae</taxon>
        <taxon>Lymnaea</taxon>
    </lineage>
</organism>
<evidence type="ECO:0000256" key="4">
    <source>
        <dbReference type="ARBA" id="ARBA00022989"/>
    </source>
</evidence>
<gene>
    <name evidence="7" type="ORF">GSLYS_00003113001</name>
</gene>
<feature type="non-terminal residue" evidence="7">
    <location>
        <position position="442"/>
    </location>
</feature>
<feature type="transmembrane region" description="Helical" evidence="6">
    <location>
        <begin position="120"/>
        <end position="145"/>
    </location>
</feature>
<dbReference type="InterPro" id="IPR052983">
    <property type="entry name" value="MFS_Riboflavin_Transporter"/>
</dbReference>
<keyword evidence="3 6" id="KW-0812">Transmembrane</keyword>
<protein>
    <recommendedName>
        <fullName evidence="9">Major facilitator superfamily (MFS) profile domain-containing protein</fullName>
    </recommendedName>
</protein>
<dbReference type="InterPro" id="IPR011701">
    <property type="entry name" value="MFS"/>
</dbReference>
<evidence type="ECO:0000313" key="7">
    <source>
        <dbReference type="EMBL" id="CAL1528943.1"/>
    </source>
</evidence>
<dbReference type="PANTHER" id="PTHR43385">
    <property type="entry name" value="RIBOFLAVIN TRANSPORTER RIBJ"/>
    <property type="match status" value="1"/>
</dbReference>
<evidence type="ECO:0000313" key="8">
    <source>
        <dbReference type="Proteomes" id="UP001497497"/>
    </source>
</evidence>
<feature type="transmembrane region" description="Helical" evidence="6">
    <location>
        <begin position="5"/>
        <end position="22"/>
    </location>
</feature>
<keyword evidence="5 6" id="KW-0472">Membrane</keyword>
<feature type="transmembrane region" description="Helical" evidence="6">
    <location>
        <begin position="283"/>
        <end position="304"/>
    </location>
</feature>
<dbReference type="Pfam" id="PF07690">
    <property type="entry name" value="MFS_1"/>
    <property type="match status" value="1"/>
</dbReference>
<name>A0AAV2H676_LYMST</name>
<feature type="transmembrane region" description="Helical" evidence="6">
    <location>
        <begin position="86"/>
        <end position="108"/>
    </location>
</feature>